<dbReference type="GO" id="GO:0008270">
    <property type="term" value="F:zinc ion binding"/>
    <property type="evidence" value="ECO:0007669"/>
    <property type="project" value="UniProtKB-KW"/>
</dbReference>
<evidence type="ECO:0000313" key="5">
    <source>
        <dbReference type="Proteomes" id="UP000701801"/>
    </source>
</evidence>
<comment type="caution">
    <text evidence="1">Lacks conserved residue(s) required for the propagation of feature annotation.</text>
</comment>
<dbReference type="GO" id="GO:0098826">
    <property type="term" value="C:endoplasmic reticulum tubular network membrane"/>
    <property type="evidence" value="ECO:0007669"/>
    <property type="project" value="UniProtKB-UniRule"/>
</dbReference>
<keyword evidence="1" id="KW-0812">Transmembrane</keyword>
<proteinExistence type="inferred from homology"/>
<feature type="region of interest" description="Disordered" evidence="2">
    <location>
        <begin position="317"/>
        <end position="384"/>
    </location>
</feature>
<comment type="function">
    <text evidence="1">Plays a role in determining ER morphology.</text>
</comment>
<evidence type="ECO:0000313" key="4">
    <source>
        <dbReference type="EMBL" id="CAG8977776.1"/>
    </source>
</evidence>
<feature type="region of interest" description="Disordered" evidence="2">
    <location>
        <begin position="139"/>
        <end position="201"/>
    </location>
</feature>
<evidence type="ECO:0000256" key="2">
    <source>
        <dbReference type="SAM" id="MobiDB-lite"/>
    </source>
</evidence>
<keyword evidence="1" id="KW-0479">Metal-binding</keyword>
<keyword evidence="1" id="KW-0472">Membrane</keyword>
<keyword evidence="1" id="KW-0256">Endoplasmic reticulum</keyword>
<reference evidence="4" key="1">
    <citation type="submission" date="2021-07" db="EMBL/GenBank/DDBJ databases">
        <authorList>
            <person name="Durling M."/>
        </authorList>
    </citation>
    <scope>NUCLEOTIDE SEQUENCE</scope>
</reference>
<keyword evidence="5" id="KW-1185">Reference proteome</keyword>
<dbReference type="GO" id="GO:1903373">
    <property type="term" value="P:positive regulation of endoplasmic reticulum tubular network organization"/>
    <property type="evidence" value="ECO:0007669"/>
    <property type="project" value="UniProtKB-UniRule"/>
</dbReference>
<feature type="compositionally biased region" description="Basic residues" evidence="2">
    <location>
        <begin position="148"/>
        <end position="161"/>
    </location>
</feature>
<dbReference type="EMBL" id="CAJVRM010000234">
    <property type="protein sequence ID" value="CAG8977776.1"/>
    <property type="molecule type" value="Genomic_DNA"/>
</dbReference>
<feature type="compositionally biased region" description="Basic and acidic residues" evidence="2">
    <location>
        <begin position="317"/>
        <end position="329"/>
    </location>
</feature>
<organism evidence="4 5">
    <name type="scientific">Hymenoscyphus albidus</name>
    <dbReference type="NCBI Taxonomy" id="595503"/>
    <lineage>
        <taxon>Eukaryota</taxon>
        <taxon>Fungi</taxon>
        <taxon>Dikarya</taxon>
        <taxon>Ascomycota</taxon>
        <taxon>Pezizomycotina</taxon>
        <taxon>Leotiomycetes</taxon>
        <taxon>Helotiales</taxon>
        <taxon>Helotiaceae</taxon>
        <taxon>Hymenoscyphus</taxon>
    </lineage>
</organism>
<keyword evidence="1" id="KW-1133">Transmembrane helix</keyword>
<dbReference type="OrthoDB" id="1725934at2759"/>
<accession>A0A9N9Q8F2</accession>
<feature type="compositionally biased region" description="Polar residues" evidence="2">
    <location>
        <begin position="330"/>
        <end position="341"/>
    </location>
</feature>
<name>A0A9N9Q8F2_9HELO</name>
<evidence type="ECO:0000256" key="1">
    <source>
        <dbReference type="RuleBase" id="RU367073"/>
    </source>
</evidence>
<feature type="compositionally biased region" description="Basic residues" evidence="2">
    <location>
        <begin position="370"/>
        <end position="384"/>
    </location>
</feature>
<protein>
    <recommendedName>
        <fullName evidence="1">Endoplasmic reticulum junction formation protein lunapark</fullName>
    </recommendedName>
</protein>
<comment type="domain">
    <text evidence="1">The C4-type zinc finger motif is necessary both for its ER three-way tubular junction localization and formation.</text>
</comment>
<dbReference type="Proteomes" id="UP000701801">
    <property type="component" value="Unassembled WGS sequence"/>
</dbReference>
<feature type="compositionally biased region" description="Basic and acidic residues" evidence="2">
    <location>
        <begin position="349"/>
        <end position="369"/>
    </location>
</feature>
<comment type="caution">
    <text evidence="4">The sequence shown here is derived from an EMBL/GenBank/DDBJ whole genome shotgun (WGS) entry which is preliminary data.</text>
</comment>
<sequence>MVSLWPWKGDANSPAEFEKALASLAEKIANSQAQLDFLRQRGRRAKVLWTLYSVFAYLLCAVVLVLVVGWKNWSAVEYTGISASPLVIYLVRQAINAFYTWRIDTVTQRLEDRQLERTQTIDKLKAATKYNSTQELLEKYGGITPAPKPRKLRAPSLKKPKPAQNQPQRTVSGPPPLTANIPRPGQNQVPTPVQRPSTANNVPFNNNQEAEFLLSPNAQSQAGPPEFAPNAYAARPQYAQAAERNPEGKWYDRVLDLLLGDDETNPKNRIVLICQNCRLVNGQAPPGTKSPAELGKWRCFGCGGWNGEEDEAAKVVQEIKERIEQKDQPESSTDEGQNSAGSDGENDAADEKTTSDEIMDTKSAEDIVKVKAKKGRAKTNRKKA</sequence>
<keyword evidence="1" id="KW-0862">Zinc</keyword>
<dbReference type="InterPro" id="IPR019273">
    <property type="entry name" value="Lunapark_Znf"/>
</dbReference>
<dbReference type="GO" id="GO:0071788">
    <property type="term" value="P:endoplasmic reticulum tubular network maintenance"/>
    <property type="evidence" value="ECO:0007669"/>
    <property type="project" value="UniProtKB-UniRule"/>
</dbReference>
<dbReference type="PANTHER" id="PTHR22166">
    <property type="entry name" value="ENDOPLASMIC RETICULUM JUNCTION FORMATION PROTEIN LUNAPARK"/>
    <property type="match status" value="1"/>
</dbReference>
<evidence type="ECO:0000259" key="3">
    <source>
        <dbReference type="Pfam" id="PF10058"/>
    </source>
</evidence>
<feature type="domain" description="Lunapark zinc ribbon" evidence="3">
    <location>
        <begin position="250"/>
        <end position="306"/>
    </location>
</feature>
<gene>
    <name evidence="4" type="ORF">HYALB_00011161</name>
</gene>
<feature type="transmembrane region" description="Helical" evidence="1">
    <location>
        <begin position="47"/>
        <end position="70"/>
    </location>
</feature>
<comment type="subcellular location">
    <subcellularLocation>
        <location evidence="1">Endoplasmic reticulum membrane</location>
        <topology evidence="1">Multi-pass membrane protein</topology>
    </subcellularLocation>
</comment>
<dbReference type="AlphaFoldDB" id="A0A9N9Q8F2"/>
<dbReference type="InterPro" id="IPR040115">
    <property type="entry name" value="Lnp"/>
</dbReference>
<feature type="compositionally biased region" description="Polar residues" evidence="2">
    <location>
        <begin position="185"/>
        <end position="201"/>
    </location>
</feature>
<dbReference type="Pfam" id="PF10058">
    <property type="entry name" value="Zn_ribbon_10"/>
    <property type="match status" value="1"/>
</dbReference>
<dbReference type="PANTHER" id="PTHR22166:SF12">
    <property type="entry name" value="ENDOPLASMIC RETICULUM JUNCTION FORMATION PROTEIN LUNAPARK"/>
    <property type="match status" value="1"/>
</dbReference>
<comment type="similarity">
    <text evidence="1">Belongs to the lunapark family.</text>
</comment>
<keyword evidence="1" id="KW-0863">Zinc-finger</keyword>